<dbReference type="Proteomes" id="UP000019151">
    <property type="component" value="Chromosome"/>
</dbReference>
<feature type="chain" id="PRO_5004793845" description="DUF541 domain-containing protein" evidence="1">
    <location>
        <begin position="27"/>
        <end position="149"/>
    </location>
</feature>
<dbReference type="InParanoid" id="W0RBF6"/>
<dbReference type="HOGENOM" id="CLU_1747003_0_0_0"/>
<dbReference type="EMBL" id="CP007128">
    <property type="protein sequence ID" value="AHG87782.1"/>
    <property type="molecule type" value="Genomic_DNA"/>
</dbReference>
<evidence type="ECO:0000256" key="1">
    <source>
        <dbReference type="SAM" id="SignalP"/>
    </source>
</evidence>
<feature type="signal peptide" evidence="1">
    <location>
        <begin position="1"/>
        <end position="26"/>
    </location>
</feature>
<evidence type="ECO:0000313" key="3">
    <source>
        <dbReference type="Proteomes" id="UP000019151"/>
    </source>
</evidence>
<dbReference type="STRING" id="861299.J421_0245"/>
<dbReference type="AlphaFoldDB" id="W0RBF6"/>
<reference evidence="2 3" key="1">
    <citation type="journal article" date="2014" name="Genome Announc.">
        <title>Genome Sequence and Methylome of Soil Bacterium Gemmatirosa kalamazoonensis KBS708T, a Member of the Rarely Cultivated Gemmatimonadetes Phylum.</title>
        <authorList>
            <person name="Debruyn J.M."/>
            <person name="Radosevich M."/>
            <person name="Wommack K.E."/>
            <person name="Polson S.W."/>
            <person name="Hauser L.J."/>
            <person name="Fawaz M.N."/>
            <person name="Korlach J."/>
            <person name="Tsai Y.C."/>
        </authorList>
    </citation>
    <scope>NUCLEOTIDE SEQUENCE [LARGE SCALE GENOMIC DNA]</scope>
    <source>
        <strain evidence="2 3">KBS708</strain>
    </source>
</reference>
<evidence type="ECO:0008006" key="4">
    <source>
        <dbReference type="Google" id="ProtNLM"/>
    </source>
</evidence>
<dbReference type="RefSeq" id="WP_025409338.1">
    <property type="nucleotide sequence ID" value="NZ_CP007128.1"/>
</dbReference>
<keyword evidence="3" id="KW-1185">Reference proteome</keyword>
<accession>W0RBF6</accession>
<evidence type="ECO:0000313" key="2">
    <source>
        <dbReference type="EMBL" id="AHG87782.1"/>
    </source>
</evidence>
<organism evidence="2 3">
    <name type="scientific">Gemmatirosa kalamazoonensis</name>
    <dbReference type="NCBI Taxonomy" id="861299"/>
    <lineage>
        <taxon>Bacteria</taxon>
        <taxon>Pseudomonadati</taxon>
        <taxon>Gemmatimonadota</taxon>
        <taxon>Gemmatimonadia</taxon>
        <taxon>Gemmatimonadales</taxon>
        <taxon>Gemmatimonadaceae</taxon>
        <taxon>Gemmatirosa</taxon>
    </lineage>
</organism>
<sequence>MPMRRSLPAALSLLAAALVAARSAHAQIAEAVAGQPSAEPPSLAIVLEAGADRPEFAAQRAETRLQNVAEVVRQLGTQVTRSDTTAFGVTRTSDVEGLGTYPRPAYVARYVVRVRLPAAATPTDVMSVSAALSRAGAASVYLTNPRPAR</sequence>
<name>W0RBF6_9BACT</name>
<keyword evidence="1" id="KW-0732">Signal</keyword>
<proteinExistence type="predicted"/>
<dbReference type="KEGG" id="gba:J421_0245"/>
<gene>
    <name evidence="2" type="ORF">J421_0245</name>
</gene>
<protein>
    <recommendedName>
        <fullName evidence="4">DUF541 domain-containing protein</fullName>
    </recommendedName>
</protein>